<feature type="transmembrane region" description="Helical" evidence="8">
    <location>
        <begin position="272"/>
        <end position="295"/>
    </location>
</feature>
<protein>
    <submittedName>
        <fullName evidence="10">MFS transporter</fullName>
    </submittedName>
</protein>
<comment type="caution">
    <text evidence="10">The sequence shown here is derived from an EMBL/GenBank/DDBJ whole genome shotgun (WGS) entry which is preliminary data.</text>
</comment>
<keyword evidence="6 8" id="KW-0472">Membrane</keyword>
<comment type="subcellular location">
    <subcellularLocation>
        <location evidence="1">Cell membrane</location>
        <topology evidence="1">Multi-pass membrane protein</topology>
    </subcellularLocation>
</comment>
<evidence type="ECO:0000256" key="3">
    <source>
        <dbReference type="ARBA" id="ARBA00022475"/>
    </source>
</evidence>
<feature type="transmembrane region" description="Helical" evidence="8">
    <location>
        <begin position="55"/>
        <end position="72"/>
    </location>
</feature>
<dbReference type="RefSeq" id="WP_253753479.1">
    <property type="nucleotide sequence ID" value="NZ_JAMZDZ010000001.1"/>
</dbReference>
<evidence type="ECO:0000256" key="7">
    <source>
        <dbReference type="SAM" id="MobiDB-lite"/>
    </source>
</evidence>
<feature type="domain" description="Major facilitator superfamily (MFS) profile" evidence="9">
    <location>
        <begin position="14"/>
        <end position="502"/>
    </location>
</feature>
<dbReference type="InterPro" id="IPR020846">
    <property type="entry name" value="MFS_dom"/>
</dbReference>
<feature type="transmembrane region" description="Helical" evidence="8">
    <location>
        <begin position="12"/>
        <end position="35"/>
    </location>
</feature>
<feature type="transmembrane region" description="Helical" evidence="8">
    <location>
        <begin position="407"/>
        <end position="424"/>
    </location>
</feature>
<proteinExistence type="predicted"/>
<feature type="transmembrane region" description="Helical" evidence="8">
    <location>
        <begin position="84"/>
        <end position="102"/>
    </location>
</feature>
<reference evidence="11" key="1">
    <citation type="journal article" date="2019" name="Int. J. Syst. Evol. Microbiol.">
        <title>The Global Catalogue of Microorganisms (GCM) 10K type strain sequencing project: providing services to taxonomists for standard genome sequencing and annotation.</title>
        <authorList>
            <consortium name="The Broad Institute Genomics Platform"/>
            <consortium name="The Broad Institute Genome Sequencing Center for Infectious Disease"/>
            <person name="Wu L."/>
            <person name="Ma J."/>
        </authorList>
    </citation>
    <scope>NUCLEOTIDE SEQUENCE [LARGE SCALE GENOMIC DNA]</scope>
    <source>
        <strain evidence="11">CGMCC 4.7289</strain>
    </source>
</reference>
<keyword evidence="11" id="KW-1185">Reference proteome</keyword>
<dbReference type="InterPro" id="IPR011701">
    <property type="entry name" value="MFS"/>
</dbReference>
<gene>
    <name evidence="10" type="ORF">ACFOZ4_16995</name>
</gene>
<organism evidence="10 11">
    <name type="scientific">Hamadaea flava</name>
    <dbReference type="NCBI Taxonomy" id="1742688"/>
    <lineage>
        <taxon>Bacteria</taxon>
        <taxon>Bacillati</taxon>
        <taxon>Actinomycetota</taxon>
        <taxon>Actinomycetes</taxon>
        <taxon>Micromonosporales</taxon>
        <taxon>Micromonosporaceae</taxon>
        <taxon>Hamadaea</taxon>
    </lineage>
</organism>
<feature type="transmembrane region" description="Helical" evidence="8">
    <location>
        <begin position="335"/>
        <end position="354"/>
    </location>
</feature>
<dbReference type="Gene3D" id="1.20.1250.20">
    <property type="entry name" value="MFS general substrate transporter like domains"/>
    <property type="match status" value="1"/>
</dbReference>
<accession>A0ABV8LPP3</accession>
<evidence type="ECO:0000256" key="1">
    <source>
        <dbReference type="ARBA" id="ARBA00004651"/>
    </source>
</evidence>
<name>A0ABV8LPP3_9ACTN</name>
<dbReference type="Proteomes" id="UP001595816">
    <property type="component" value="Unassembled WGS sequence"/>
</dbReference>
<feature type="transmembrane region" description="Helical" evidence="8">
    <location>
        <begin position="168"/>
        <end position="190"/>
    </location>
</feature>
<keyword evidence="2" id="KW-0813">Transport</keyword>
<feature type="transmembrane region" description="Helical" evidence="8">
    <location>
        <begin position="307"/>
        <end position="328"/>
    </location>
</feature>
<dbReference type="PROSITE" id="PS50850">
    <property type="entry name" value="MFS"/>
    <property type="match status" value="1"/>
</dbReference>
<dbReference type="InterPro" id="IPR036259">
    <property type="entry name" value="MFS_trans_sf"/>
</dbReference>
<feature type="region of interest" description="Disordered" evidence="7">
    <location>
        <begin position="505"/>
        <end position="537"/>
    </location>
</feature>
<dbReference type="SUPFAM" id="SSF103473">
    <property type="entry name" value="MFS general substrate transporter"/>
    <property type="match status" value="1"/>
</dbReference>
<feature type="transmembrane region" description="Helical" evidence="8">
    <location>
        <begin position="202"/>
        <end position="222"/>
    </location>
</feature>
<dbReference type="CDD" id="cd17321">
    <property type="entry name" value="MFS_MMR_MDR_like"/>
    <property type="match status" value="1"/>
</dbReference>
<keyword evidence="3" id="KW-1003">Cell membrane</keyword>
<feature type="transmembrane region" description="Helical" evidence="8">
    <location>
        <begin position="141"/>
        <end position="162"/>
    </location>
</feature>
<dbReference type="InterPro" id="IPR004638">
    <property type="entry name" value="EmrB-like"/>
</dbReference>
<evidence type="ECO:0000256" key="8">
    <source>
        <dbReference type="SAM" id="Phobius"/>
    </source>
</evidence>
<keyword evidence="5 8" id="KW-1133">Transmembrane helix</keyword>
<feature type="transmembrane region" description="Helical" evidence="8">
    <location>
        <begin position="108"/>
        <end position="129"/>
    </location>
</feature>
<dbReference type="PRINTS" id="PR01036">
    <property type="entry name" value="TCRTETB"/>
</dbReference>
<dbReference type="PANTHER" id="PTHR42718">
    <property type="entry name" value="MAJOR FACILITATOR SUPERFAMILY MULTIDRUG TRANSPORTER MFSC"/>
    <property type="match status" value="1"/>
</dbReference>
<feature type="transmembrane region" description="Helical" evidence="8">
    <location>
        <begin position="360"/>
        <end position="386"/>
    </location>
</feature>
<keyword evidence="4 8" id="KW-0812">Transmembrane</keyword>
<dbReference type="Gene3D" id="1.20.1720.10">
    <property type="entry name" value="Multidrug resistance protein D"/>
    <property type="match status" value="1"/>
</dbReference>
<sequence length="537" mass="55275">MTAAPQNHPRRWVVLGVLIVSLLAVVLDNTVLNVALTTLADPADGLGASQSELEWSINSYTLVFAGFLLSLGTLGDRFGRKRGVLAGLVLFCLGSLLSAYAHSPAQLIGARVVMGLGAAAIMPLSLAIVTGLFSESDRPRAIAVWSGSVGIGVALGPIVGGLLLERFWWGSVFLINVPVTVAAFVVIALVVPEMRTHSSARVDAAGALLSIVALTSLTYGIIDGGDHGFDDARPWPWLAAGVVLLAVFVWWEGRAAEPALDLRLFRDARFSAANTAISLVFFAAIGAFFFIQFYLQLVRGFSPLKAGLLVTPFAVAQLVFAPASAALVRRFGFRAVCGAGLVLTAGALGGTVQLTAHTSLVIVGAAFFAAGIGMSLVMAPSMASVMASVPRDRASVGSATANTVRQVASALGIAVAGSILTPLYRAGIDPHLAGLPTAAREAAAEALAAAHAVAPSLGPAGPALVDAADTAFVEALRTTLLILAVTVLAATPIVARWLPGRRHEDRRASGVRLSGDGGGDLGDTTGLPEAQHEDAHS</sequence>
<evidence type="ECO:0000256" key="4">
    <source>
        <dbReference type="ARBA" id="ARBA00022692"/>
    </source>
</evidence>
<feature type="transmembrane region" description="Helical" evidence="8">
    <location>
        <begin position="480"/>
        <end position="498"/>
    </location>
</feature>
<dbReference type="Pfam" id="PF07690">
    <property type="entry name" value="MFS_1"/>
    <property type="match status" value="1"/>
</dbReference>
<evidence type="ECO:0000313" key="10">
    <source>
        <dbReference type="EMBL" id="MFC4132305.1"/>
    </source>
</evidence>
<feature type="transmembrane region" description="Helical" evidence="8">
    <location>
        <begin position="234"/>
        <end position="251"/>
    </location>
</feature>
<dbReference type="NCBIfam" id="TIGR00711">
    <property type="entry name" value="efflux_EmrB"/>
    <property type="match status" value="1"/>
</dbReference>
<evidence type="ECO:0000259" key="9">
    <source>
        <dbReference type="PROSITE" id="PS50850"/>
    </source>
</evidence>
<dbReference type="EMBL" id="JBHSAY010000009">
    <property type="protein sequence ID" value="MFC4132305.1"/>
    <property type="molecule type" value="Genomic_DNA"/>
</dbReference>
<evidence type="ECO:0000256" key="6">
    <source>
        <dbReference type="ARBA" id="ARBA00023136"/>
    </source>
</evidence>
<evidence type="ECO:0000256" key="2">
    <source>
        <dbReference type="ARBA" id="ARBA00022448"/>
    </source>
</evidence>
<evidence type="ECO:0000313" key="11">
    <source>
        <dbReference type="Proteomes" id="UP001595816"/>
    </source>
</evidence>
<dbReference type="PANTHER" id="PTHR42718:SF42">
    <property type="entry name" value="EXPORT PROTEIN"/>
    <property type="match status" value="1"/>
</dbReference>
<evidence type="ECO:0000256" key="5">
    <source>
        <dbReference type="ARBA" id="ARBA00022989"/>
    </source>
</evidence>